<evidence type="ECO:0000313" key="3">
    <source>
        <dbReference type="Proteomes" id="UP000314294"/>
    </source>
</evidence>
<name>A0A4Z2ESB7_9TELE</name>
<feature type="compositionally biased region" description="Gly residues" evidence="1">
    <location>
        <begin position="1"/>
        <end position="12"/>
    </location>
</feature>
<dbReference type="EMBL" id="SRLO01003198">
    <property type="protein sequence ID" value="TNN31735.1"/>
    <property type="molecule type" value="Genomic_DNA"/>
</dbReference>
<proteinExistence type="predicted"/>
<dbReference type="Proteomes" id="UP000314294">
    <property type="component" value="Unassembled WGS sequence"/>
</dbReference>
<reference evidence="2 3" key="1">
    <citation type="submission" date="2019-03" db="EMBL/GenBank/DDBJ databases">
        <title>First draft genome of Liparis tanakae, snailfish: a comprehensive survey of snailfish specific genes.</title>
        <authorList>
            <person name="Kim W."/>
            <person name="Song I."/>
            <person name="Jeong J.-H."/>
            <person name="Kim D."/>
            <person name="Kim S."/>
            <person name="Ryu S."/>
            <person name="Song J.Y."/>
            <person name="Lee S.K."/>
        </authorList>
    </citation>
    <scope>NUCLEOTIDE SEQUENCE [LARGE SCALE GENOMIC DNA]</scope>
    <source>
        <tissue evidence="2">Muscle</tissue>
    </source>
</reference>
<comment type="caution">
    <text evidence="2">The sequence shown here is derived from an EMBL/GenBank/DDBJ whole genome shotgun (WGS) entry which is preliminary data.</text>
</comment>
<dbReference type="AlphaFoldDB" id="A0A4Z2ESB7"/>
<accession>A0A4Z2ESB7</accession>
<feature type="region of interest" description="Disordered" evidence="1">
    <location>
        <begin position="1"/>
        <end position="32"/>
    </location>
</feature>
<evidence type="ECO:0000313" key="2">
    <source>
        <dbReference type="EMBL" id="TNN31735.1"/>
    </source>
</evidence>
<organism evidence="2 3">
    <name type="scientific">Liparis tanakae</name>
    <name type="common">Tanaka's snailfish</name>
    <dbReference type="NCBI Taxonomy" id="230148"/>
    <lineage>
        <taxon>Eukaryota</taxon>
        <taxon>Metazoa</taxon>
        <taxon>Chordata</taxon>
        <taxon>Craniata</taxon>
        <taxon>Vertebrata</taxon>
        <taxon>Euteleostomi</taxon>
        <taxon>Actinopterygii</taxon>
        <taxon>Neopterygii</taxon>
        <taxon>Teleostei</taxon>
        <taxon>Neoteleostei</taxon>
        <taxon>Acanthomorphata</taxon>
        <taxon>Eupercaria</taxon>
        <taxon>Perciformes</taxon>
        <taxon>Cottioidei</taxon>
        <taxon>Cottales</taxon>
        <taxon>Liparidae</taxon>
        <taxon>Liparis</taxon>
    </lineage>
</organism>
<sequence length="131" mass="13958">MGGGGGGGGGGARSAPARRRAPTRRSGGGGARGYVLVASCRALAARRPPETTHLVQQLPAEVPSQEAEQRLAVPAQRHPAEVLLEAELRPLEAGLRQRGDQEAALAEAVRTWRLLSPFNILTIHYYISLYN</sequence>
<gene>
    <name evidence="2" type="ORF">EYF80_058106</name>
</gene>
<evidence type="ECO:0000256" key="1">
    <source>
        <dbReference type="SAM" id="MobiDB-lite"/>
    </source>
</evidence>
<protein>
    <submittedName>
        <fullName evidence="2">Uncharacterized protein</fullName>
    </submittedName>
</protein>
<keyword evidence="3" id="KW-1185">Reference proteome</keyword>